<dbReference type="InterPro" id="IPR025295">
    <property type="entry name" value="eCIS_core_dom"/>
</dbReference>
<dbReference type="EMBL" id="AP035768">
    <property type="protein sequence ID" value="BFO14740.1"/>
    <property type="molecule type" value="Genomic_DNA"/>
</dbReference>
<evidence type="ECO:0000259" key="2">
    <source>
        <dbReference type="Pfam" id="PF13699"/>
    </source>
</evidence>
<accession>A0AAT9HBI0</accession>
<feature type="domain" description="eCIS core" evidence="2">
    <location>
        <begin position="4"/>
        <end position="26"/>
    </location>
</feature>
<protein>
    <recommendedName>
        <fullName evidence="2">eCIS core domain-containing protein</fullName>
    </recommendedName>
</protein>
<dbReference type="AlphaFoldDB" id="A0AAT9HBI0"/>
<name>A0AAT9HBI0_9ACTN</name>
<dbReference type="Pfam" id="PF13699">
    <property type="entry name" value="eCIS_core"/>
    <property type="match status" value="1"/>
</dbReference>
<evidence type="ECO:0000256" key="1">
    <source>
        <dbReference type="SAM" id="MobiDB-lite"/>
    </source>
</evidence>
<reference evidence="3" key="1">
    <citation type="submission" date="2024-06" db="EMBL/GenBank/DDBJ databases">
        <authorList>
            <consortium name="consrtm"/>
            <person name="Uemura M."/>
            <person name="Terahara T."/>
        </authorList>
    </citation>
    <scope>NUCLEOTIDE SEQUENCE</scope>
    <source>
        <strain evidence="3">KM77-8</strain>
    </source>
</reference>
<proteinExistence type="predicted"/>
<gene>
    <name evidence="3" type="ORF">SHKM778_11280</name>
</gene>
<feature type="compositionally biased region" description="Basic and acidic residues" evidence="1">
    <location>
        <begin position="42"/>
        <end position="54"/>
    </location>
</feature>
<evidence type="ECO:0000313" key="3">
    <source>
        <dbReference type="EMBL" id="BFO14740.1"/>
    </source>
</evidence>
<organism evidence="3">
    <name type="scientific">Streptomyces haneummycinicus</name>
    <dbReference type="NCBI Taxonomy" id="3074435"/>
    <lineage>
        <taxon>Bacteria</taxon>
        <taxon>Bacillati</taxon>
        <taxon>Actinomycetota</taxon>
        <taxon>Actinomycetes</taxon>
        <taxon>Kitasatosporales</taxon>
        <taxon>Streptomycetaceae</taxon>
        <taxon>Streptomyces</taxon>
    </lineage>
</organism>
<reference evidence="3" key="2">
    <citation type="submission" date="2024-07" db="EMBL/GenBank/DDBJ databases">
        <title>Streptomyces haneummycinica sp. nov., a new antibiotic-producing actinobacterium isolated from marine sediment.</title>
        <authorList>
            <person name="Uemura M."/>
            <person name="Hamada M."/>
            <person name="Hirano S."/>
            <person name="Kobayashi K."/>
            <person name="Ohshiro T."/>
            <person name="Kobayashi T."/>
            <person name="Terahara T."/>
        </authorList>
    </citation>
    <scope>NUCLEOTIDE SEQUENCE</scope>
    <source>
        <strain evidence="3">KM77-8</strain>
    </source>
</reference>
<feature type="region of interest" description="Disordered" evidence="1">
    <location>
        <begin position="16"/>
        <end position="80"/>
    </location>
</feature>
<sequence>MSSSATAAATHTLAHELTHVVQQRQGPVAGTDHGNGLLLSDPADRFEREAETNAHRVMAGPAPVRRAEGTRRRPRSAARR</sequence>